<dbReference type="PANTHER" id="PTHR43537">
    <property type="entry name" value="TRANSCRIPTIONAL REGULATOR, GNTR FAMILY"/>
    <property type="match status" value="1"/>
</dbReference>
<dbReference type="CDD" id="cd07377">
    <property type="entry name" value="WHTH_GntR"/>
    <property type="match status" value="1"/>
</dbReference>
<reference evidence="5 6" key="1">
    <citation type="submission" date="2016-03" db="EMBL/GenBank/DDBJ databases">
        <title>Genome sequence of Rhodococcus kyotonensis KB10.</title>
        <authorList>
            <person name="Jeong H."/>
            <person name="Hong C.E."/>
            <person name="Jo S.H."/>
            <person name="Park J.M."/>
        </authorList>
    </citation>
    <scope>NUCLEOTIDE SEQUENCE [LARGE SCALE GENOMIC DNA]</scope>
    <source>
        <strain evidence="5 6">KB10</strain>
    </source>
</reference>
<dbReference type="PROSITE" id="PS50949">
    <property type="entry name" value="HTH_GNTR"/>
    <property type="match status" value="1"/>
</dbReference>
<feature type="domain" description="HTH gntR-type" evidence="4">
    <location>
        <begin position="4"/>
        <end position="70"/>
    </location>
</feature>
<evidence type="ECO:0000256" key="2">
    <source>
        <dbReference type="ARBA" id="ARBA00023125"/>
    </source>
</evidence>
<dbReference type="Gene3D" id="1.10.10.10">
    <property type="entry name" value="Winged helix-like DNA-binding domain superfamily/Winged helix DNA-binding domain"/>
    <property type="match status" value="1"/>
</dbReference>
<dbReference type="SUPFAM" id="SSF46785">
    <property type="entry name" value="Winged helix' DNA-binding domain"/>
    <property type="match status" value="1"/>
</dbReference>
<name>A0A177Y9A0_9NOCA</name>
<dbReference type="EMBL" id="LVHI01000026">
    <property type="protein sequence ID" value="OAK52096.1"/>
    <property type="molecule type" value="Genomic_DNA"/>
</dbReference>
<dbReference type="SUPFAM" id="SSF48008">
    <property type="entry name" value="GntR ligand-binding domain-like"/>
    <property type="match status" value="1"/>
</dbReference>
<organism evidence="5 6">
    <name type="scientific">Rhodococcoides kyotonense</name>
    <dbReference type="NCBI Taxonomy" id="398843"/>
    <lineage>
        <taxon>Bacteria</taxon>
        <taxon>Bacillati</taxon>
        <taxon>Actinomycetota</taxon>
        <taxon>Actinomycetes</taxon>
        <taxon>Mycobacteriales</taxon>
        <taxon>Nocardiaceae</taxon>
        <taxon>Rhodococcoides</taxon>
    </lineage>
</organism>
<comment type="caution">
    <text evidence="5">The sequence shown here is derived from an EMBL/GenBank/DDBJ whole genome shotgun (WGS) entry which is preliminary data.</text>
</comment>
<dbReference type="Proteomes" id="UP000077519">
    <property type="component" value="Unassembled WGS sequence"/>
</dbReference>
<dbReference type="InterPro" id="IPR036390">
    <property type="entry name" value="WH_DNA-bd_sf"/>
</dbReference>
<gene>
    <name evidence="5" type="ORF">A3K89_25070</name>
</gene>
<keyword evidence="1" id="KW-0805">Transcription regulation</keyword>
<keyword evidence="2" id="KW-0238">DNA-binding</keyword>
<evidence type="ECO:0000256" key="3">
    <source>
        <dbReference type="ARBA" id="ARBA00023163"/>
    </source>
</evidence>
<dbReference type="SMART" id="SM00895">
    <property type="entry name" value="FCD"/>
    <property type="match status" value="1"/>
</dbReference>
<dbReference type="InterPro" id="IPR036388">
    <property type="entry name" value="WH-like_DNA-bd_sf"/>
</dbReference>
<evidence type="ECO:0000313" key="5">
    <source>
        <dbReference type="EMBL" id="OAK52096.1"/>
    </source>
</evidence>
<dbReference type="Gene3D" id="1.20.120.530">
    <property type="entry name" value="GntR ligand-binding domain-like"/>
    <property type="match status" value="1"/>
</dbReference>
<dbReference type="AlphaFoldDB" id="A0A177Y9A0"/>
<keyword evidence="6" id="KW-1185">Reference proteome</keyword>
<dbReference type="PRINTS" id="PR00035">
    <property type="entry name" value="HTHGNTR"/>
</dbReference>
<dbReference type="InterPro" id="IPR000524">
    <property type="entry name" value="Tscrpt_reg_HTH_GntR"/>
</dbReference>
<dbReference type="Pfam" id="PF00392">
    <property type="entry name" value="GntR"/>
    <property type="match status" value="1"/>
</dbReference>
<dbReference type="Pfam" id="PF07729">
    <property type="entry name" value="FCD"/>
    <property type="match status" value="1"/>
</dbReference>
<sequence length="227" mass="25197">MPRRDLREKVYLSLRRDLVSGAIPATERLGEERLAELYGVSRTPVREALARLLADGLVMRGDDGLYPYRPHVGDLADLYELRTTLELQGITRVAAGSVQHDPYMLGPVVEQWKRLRSTPPEPDVDFVTQDELFHVALLRSAGNRALADALETVNARIRPVRMFGYVARDSVVDTIDEHIAIGEAVLAGKFDAARALLSSHIDLSQNVVIDRATQALSMARFALSVQI</sequence>
<evidence type="ECO:0000256" key="1">
    <source>
        <dbReference type="ARBA" id="ARBA00023015"/>
    </source>
</evidence>
<dbReference type="RefSeq" id="WP_068429514.1">
    <property type="nucleotide sequence ID" value="NZ_LVHI01000026.1"/>
</dbReference>
<protein>
    <submittedName>
        <fullName evidence="5">GntR family transcriptional regulator</fullName>
    </submittedName>
</protein>
<dbReference type="SMART" id="SM00345">
    <property type="entry name" value="HTH_GNTR"/>
    <property type="match status" value="1"/>
</dbReference>
<evidence type="ECO:0000259" key="4">
    <source>
        <dbReference type="PROSITE" id="PS50949"/>
    </source>
</evidence>
<keyword evidence="3" id="KW-0804">Transcription</keyword>
<dbReference type="GO" id="GO:0003700">
    <property type="term" value="F:DNA-binding transcription factor activity"/>
    <property type="evidence" value="ECO:0007669"/>
    <property type="project" value="InterPro"/>
</dbReference>
<dbReference type="InterPro" id="IPR008920">
    <property type="entry name" value="TF_FadR/GntR_C"/>
</dbReference>
<dbReference type="InterPro" id="IPR011711">
    <property type="entry name" value="GntR_C"/>
</dbReference>
<dbReference type="GO" id="GO:0003677">
    <property type="term" value="F:DNA binding"/>
    <property type="evidence" value="ECO:0007669"/>
    <property type="project" value="UniProtKB-KW"/>
</dbReference>
<accession>A0A177Y9A0</accession>
<proteinExistence type="predicted"/>
<evidence type="ECO:0000313" key="6">
    <source>
        <dbReference type="Proteomes" id="UP000077519"/>
    </source>
</evidence>
<dbReference type="PANTHER" id="PTHR43537:SF45">
    <property type="entry name" value="GNTR FAMILY REGULATORY PROTEIN"/>
    <property type="match status" value="1"/>
</dbReference>